<dbReference type="GO" id="GO:0005524">
    <property type="term" value="F:ATP binding"/>
    <property type="evidence" value="ECO:0007669"/>
    <property type="project" value="UniProtKB-KW"/>
</dbReference>
<feature type="domain" description="ABC transporter" evidence="3">
    <location>
        <begin position="2"/>
        <end position="207"/>
    </location>
</feature>
<dbReference type="PROSITE" id="PS00211">
    <property type="entry name" value="ABC_TRANSPORTER_1"/>
    <property type="match status" value="1"/>
</dbReference>
<dbReference type="PROSITE" id="PS50893">
    <property type="entry name" value="ABC_TRANSPORTER_2"/>
    <property type="match status" value="1"/>
</dbReference>
<dbReference type="InterPro" id="IPR015854">
    <property type="entry name" value="ABC_transpr_LolD-like"/>
</dbReference>
<dbReference type="PANTHER" id="PTHR24220">
    <property type="entry name" value="IMPORT ATP-BINDING PROTEIN"/>
    <property type="match status" value="1"/>
</dbReference>
<evidence type="ECO:0000256" key="2">
    <source>
        <dbReference type="ARBA" id="ARBA00022840"/>
    </source>
</evidence>
<evidence type="ECO:0000313" key="4">
    <source>
        <dbReference type="EMBL" id="SDG40690.1"/>
    </source>
</evidence>
<dbReference type="PANTHER" id="PTHR24220:SF659">
    <property type="entry name" value="TRANSPORTER, PUTATIVE-RELATED"/>
    <property type="match status" value="1"/>
</dbReference>
<evidence type="ECO:0000256" key="1">
    <source>
        <dbReference type="ARBA" id="ARBA00022741"/>
    </source>
</evidence>
<keyword evidence="1" id="KW-0547">Nucleotide-binding</keyword>
<name>A0A1G7U1L3_9SPHI</name>
<gene>
    <name evidence="4" type="ORF">SAMN05421827_106108</name>
</gene>
<dbReference type="InterPro" id="IPR027417">
    <property type="entry name" value="P-loop_NTPase"/>
</dbReference>
<dbReference type="STRING" id="405671.SAMN05421827_106108"/>
<sequence>MIRVNSLAHVYDKGRRLKFPCWEIGDMEQWLLLGASGSGKSTLLNIISGLLKPSQGAVLINGTDLYNLPVRGLDRFRGRHIGIIFQRPHLIRSLDVLDNLELAAVMAGLPIDHERNRSLLADLGIGDLAKNYPDQLSQGQLQRVSVARALVNKPDLLIADEPTSSLDDENANQVIKMLTTQAKDNGAALIIATHDARVRDHLTKTYLL</sequence>
<reference evidence="5" key="1">
    <citation type="submission" date="2016-10" db="EMBL/GenBank/DDBJ databases">
        <authorList>
            <person name="Varghese N."/>
            <person name="Submissions S."/>
        </authorList>
    </citation>
    <scope>NUCLEOTIDE SEQUENCE [LARGE SCALE GENOMIC DNA]</scope>
    <source>
        <strain evidence="5">DSM 17933</strain>
    </source>
</reference>
<dbReference type="Pfam" id="PF00005">
    <property type="entry name" value="ABC_tran"/>
    <property type="match status" value="1"/>
</dbReference>
<dbReference type="SUPFAM" id="SSF52540">
    <property type="entry name" value="P-loop containing nucleoside triphosphate hydrolases"/>
    <property type="match status" value="1"/>
</dbReference>
<organism evidence="4 5">
    <name type="scientific">Pedobacter terrae</name>
    <dbReference type="NCBI Taxonomy" id="405671"/>
    <lineage>
        <taxon>Bacteria</taxon>
        <taxon>Pseudomonadati</taxon>
        <taxon>Bacteroidota</taxon>
        <taxon>Sphingobacteriia</taxon>
        <taxon>Sphingobacteriales</taxon>
        <taxon>Sphingobacteriaceae</taxon>
        <taxon>Pedobacter</taxon>
    </lineage>
</organism>
<dbReference type="Gene3D" id="3.40.50.300">
    <property type="entry name" value="P-loop containing nucleotide triphosphate hydrolases"/>
    <property type="match status" value="1"/>
</dbReference>
<dbReference type="InterPro" id="IPR017871">
    <property type="entry name" value="ABC_transporter-like_CS"/>
</dbReference>
<dbReference type="AlphaFoldDB" id="A0A1G7U1L3"/>
<dbReference type="OrthoDB" id="9782239at2"/>
<dbReference type="RefSeq" id="WP_090499179.1">
    <property type="nucleotide sequence ID" value="NZ_FNCH01000006.1"/>
</dbReference>
<dbReference type="Proteomes" id="UP000199643">
    <property type="component" value="Unassembled WGS sequence"/>
</dbReference>
<proteinExistence type="predicted"/>
<protein>
    <submittedName>
        <fullName evidence="4">Putative ABC transport system ATP-binding protein</fullName>
    </submittedName>
</protein>
<evidence type="ECO:0000259" key="3">
    <source>
        <dbReference type="PROSITE" id="PS50893"/>
    </source>
</evidence>
<keyword evidence="5" id="KW-1185">Reference proteome</keyword>
<keyword evidence="2 4" id="KW-0067">ATP-binding</keyword>
<dbReference type="InterPro" id="IPR003439">
    <property type="entry name" value="ABC_transporter-like_ATP-bd"/>
</dbReference>
<dbReference type="GO" id="GO:0016887">
    <property type="term" value="F:ATP hydrolysis activity"/>
    <property type="evidence" value="ECO:0007669"/>
    <property type="project" value="InterPro"/>
</dbReference>
<dbReference type="GO" id="GO:0005886">
    <property type="term" value="C:plasma membrane"/>
    <property type="evidence" value="ECO:0007669"/>
    <property type="project" value="TreeGrafter"/>
</dbReference>
<evidence type="ECO:0000313" key="5">
    <source>
        <dbReference type="Proteomes" id="UP000199643"/>
    </source>
</evidence>
<dbReference type="GO" id="GO:0022857">
    <property type="term" value="F:transmembrane transporter activity"/>
    <property type="evidence" value="ECO:0007669"/>
    <property type="project" value="TreeGrafter"/>
</dbReference>
<dbReference type="SMART" id="SM00382">
    <property type="entry name" value="AAA"/>
    <property type="match status" value="1"/>
</dbReference>
<dbReference type="EMBL" id="FNCH01000006">
    <property type="protein sequence ID" value="SDG40690.1"/>
    <property type="molecule type" value="Genomic_DNA"/>
</dbReference>
<dbReference type="InterPro" id="IPR003593">
    <property type="entry name" value="AAA+_ATPase"/>
</dbReference>
<accession>A0A1G7U1L3</accession>